<dbReference type="PANTHER" id="PTHR13245">
    <property type="entry name" value="RRP15-LIKE PROTEIN"/>
    <property type="match status" value="1"/>
</dbReference>
<evidence type="ECO:0000313" key="4">
    <source>
        <dbReference type="Proteomes" id="UP000011083"/>
    </source>
</evidence>
<dbReference type="Proteomes" id="UP000011083">
    <property type="component" value="Unassembled WGS sequence"/>
</dbReference>
<accession>L8GJ84</accession>
<dbReference type="GeneID" id="14913125"/>
<evidence type="ECO:0000313" key="3">
    <source>
        <dbReference type="EMBL" id="ELR13072.1"/>
    </source>
</evidence>
<dbReference type="OMA" id="NRFKPTK"/>
<protein>
    <recommendedName>
        <fullName evidence="5">RRP15-like protein</fullName>
    </recommendedName>
</protein>
<evidence type="ECO:0000256" key="1">
    <source>
        <dbReference type="ARBA" id="ARBA00007462"/>
    </source>
</evidence>
<feature type="compositionally biased region" description="Acidic residues" evidence="2">
    <location>
        <begin position="164"/>
        <end position="177"/>
    </location>
</feature>
<feature type="compositionally biased region" description="Acidic residues" evidence="2">
    <location>
        <begin position="130"/>
        <end position="157"/>
    </location>
</feature>
<feature type="compositionally biased region" description="Basic residues" evidence="2">
    <location>
        <begin position="21"/>
        <end position="31"/>
    </location>
</feature>
<proteinExistence type="inferred from homology"/>
<dbReference type="AlphaFoldDB" id="L8GJ84"/>
<keyword evidence="4" id="KW-1185">Reference proteome</keyword>
<comment type="similarity">
    <text evidence="1">Belongs to the RRP15 family.</text>
</comment>
<dbReference type="OrthoDB" id="20949at2759"/>
<dbReference type="GO" id="GO:0000460">
    <property type="term" value="P:maturation of 5.8S rRNA"/>
    <property type="evidence" value="ECO:0007669"/>
    <property type="project" value="TreeGrafter"/>
</dbReference>
<dbReference type="EMBL" id="KB008103">
    <property type="protein sequence ID" value="ELR13072.1"/>
    <property type="molecule type" value="Genomic_DNA"/>
</dbReference>
<dbReference type="KEGG" id="acan:ACA1_097580"/>
<gene>
    <name evidence="3" type="ORF">ACA1_097580</name>
</gene>
<evidence type="ECO:0000256" key="2">
    <source>
        <dbReference type="SAM" id="MobiDB-lite"/>
    </source>
</evidence>
<organism evidence="3 4">
    <name type="scientific">Acanthamoeba castellanii (strain ATCC 30010 / Neff)</name>
    <dbReference type="NCBI Taxonomy" id="1257118"/>
    <lineage>
        <taxon>Eukaryota</taxon>
        <taxon>Amoebozoa</taxon>
        <taxon>Discosea</taxon>
        <taxon>Longamoebia</taxon>
        <taxon>Centramoebida</taxon>
        <taxon>Acanthamoebidae</taxon>
        <taxon>Acanthamoeba</taxon>
    </lineage>
</organism>
<dbReference type="VEuPathDB" id="AmoebaDB:ACA1_097580"/>
<evidence type="ECO:0008006" key="5">
    <source>
        <dbReference type="Google" id="ProtNLM"/>
    </source>
</evidence>
<dbReference type="InterPro" id="IPR012459">
    <property type="entry name" value="Rrp15"/>
</dbReference>
<dbReference type="Pfam" id="PF07890">
    <property type="entry name" value="Rrp15p"/>
    <property type="match status" value="1"/>
</dbReference>
<dbReference type="STRING" id="1257118.L8GJ84"/>
<dbReference type="PANTHER" id="PTHR13245:SF14">
    <property type="entry name" value="RRP15-LIKE PROTEIN"/>
    <property type="match status" value="1"/>
</dbReference>
<dbReference type="GO" id="GO:0000470">
    <property type="term" value="P:maturation of LSU-rRNA"/>
    <property type="evidence" value="ECO:0007669"/>
    <property type="project" value="TreeGrafter"/>
</dbReference>
<name>L8GJ84_ACACF</name>
<feature type="compositionally biased region" description="Basic and acidic residues" evidence="2">
    <location>
        <begin position="114"/>
        <end position="125"/>
    </location>
</feature>
<feature type="compositionally biased region" description="Basic and acidic residues" evidence="2">
    <location>
        <begin position="36"/>
        <end position="47"/>
    </location>
</feature>
<dbReference type="GO" id="GO:0030687">
    <property type="term" value="C:preribosome, large subunit precursor"/>
    <property type="evidence" value="ECO:0007669"/>
    <property type="project" value="TreeGrafter"/>
</dbReference>
<dbReference type="RefSeq" id="XP_004335085.1">
    <property type="nucleotide sequence ID" value="XM_004335037.1"/>
</dbReference>
<reference evidence="3 4" key="1">
    <citation type="journal article" date="2013" name="Genome Biol.">
        <title>Genome of Acanthamoeba castellanii highlights extensive lateral gene transfer and early evolution of tyrosine kinase signaling.</title>
        <authorList>
            <person name="Clarke M."/>
            <person name="Lohan A.J."/>
            <person name="Liu B."/>
            <person name="Lagkouvardos I."/>
            <person name="Roy S."/>
            <person name="Zafar N."/>
            <person name="Bertelli C."/>
            <person name="Schilde C."/>
            <person name="Kianianmomeni A."/>
            <person name="Burglin T.R."/>
            <person name="Frech C."/>
            <person name="Turcotte B."/>
            <person name="Kopec K.O."/>
            <person name="Synnott J.M."/>
            <person name="Choo C."/>
            <person name="Paponov I."/>
            <person name="Finkler A."/>
            <person name="Soon Heng Tan C."/>
            <person name="Hutchins A.P."/>
            <person name="Weinmeier T."/>
            <person name="Rattei T."/>
            <person name="Chu J.S."/>
            <person name="Gimenez G."/>
            <person name="Irimia M."/>
            <person name="Rigden D.J."/>
            <person name="Fitzpatrick D.A."/>
            <person name="Lorenzo-Morales J."/>
            <person name="Bateman A."/>
            <person name="Chiu C.H."/>
            <person name="Tang P."/>
            <person name="Hegemann P."/>
            <person name="Fromm H."/>
            <person name="Raoult D."/>
            <person name="Greub G."/>
            <person name="Miranda-Saavedra D."/>
            <person name="Chen N."/>
            <person name="Nash P."/>
            <person name="Ginger M.L."/>
            <person name="Horn M."/>
            <person name="Schaap P."/>
            <person name="Caler L."/>
            <person name="Loftus B."/>
        </authorList>
    </citation>
    <scope>NUCLEOTIDE SEQUENCE [LARGE SCALE GENOMIC DNA]</scope>
    <source>
        <strain evidence="3 4">Neff</strain>
    </source>
</reference>
<sequence length="375" mass="42246">MSKNSKVVRAPKRQRADNGKAKPKAGGKRRSSGGTRGEKAYWDKLGAEFEVSSEEDKNEWSDSDEETEEVRGDGVNYMKIAGDDEKQDEQDTASAIVRRWKQAQQKQQFPNLEEEVKAGEKRKIEAVTAADEDEDDDDELPETDEFENVNGEQDGEEEAKAEGEGQEDDDEEEMEAEEVPRVRKGPGSVSFAMVLGKLLSPEGEVAPQAEAEEKVQPVADPILKNFKKRTNRKLLAEKRRKREARELALKKKLLKARDHRIPTVLSEPGEVRLRKLATKGVVQLFNVVRKQQKEMAMNDTEELEKRNPLKAEKLTKTKFLELLQKTGGARKAGVKKEVKSEEAVKQEAKPAWDVLSDDYMLGASLKDLPDEDADE</sequence>
<feature type="region of interest" description="Disordered" evidence="2">
    <location>
        <begin position="1"/>
        <end position="186"/>
    </location>
</feature>